<keyword evidence="1" id="KW-1133">Transmembrane helix</keyword>
<sequence>MNFRTATDNPEKFHGVITMVALGQHCCGCLLQHVSRRGGLRLLREQLNRWSSGSQKTGGQNTMTACREICQEVSEEVPDLEHLRISADYGFEPNALDPMQQQTKRTLRELTKLPLTKQLLLFPFLPSSFVERVLFAETEPLFSVRFQPAGWGAAMEEQCSLLHMRWRPSIFVWEVSCKSSRTFGIGRFHFFYILRLRLPSFLLANICIVCLQVLGFYLYYVVGVWTS</sequence>
<keyword evidence="1" id="KW-0472">Membrane</keyword>
<protein>
    <submittedName>
        <fullName evidence="2">Protein kinase superfamily protein</fullName>
    </submittedName>
</protein>
<proteinExistence type="predicted"/>
<reference evidence="2" key="1">
    <citation type="journal article" date="2019" name="Science">
        <title>Mutation of a bHLH transcription factor allowed almond domestication.</title>
        <authorList>
            <person name="Sanchez-Perez R."/>
            <person name="Pavan S."/>
            <person name="Mazzeo R."/>
            <person name="Moldovan C."/>
            <person name="Aiese Cigliano R."/>
            <person name="Del Cueto J."/>
            <person name="Ricciardi F."/>
            <person name="Lotti C."/>
            <person name="Ricciardi L."/>
            <person name="Dicenta F."/>
            <person name="Lopez-Marques R.L."/>
            <person name="Lindberg Moller B."/>
        </authorList>
    </citation>
    <scope>NUCLEOTIDE SEQUENCE</scope>
</reference>
<accession>A0A4Y1RK68</accession>
<feature type="transmembrane region" description="Helical" evidence="1">
    <location>
        <begin position="201"/>
        <end position="222"/>
    </location>
</feature>
<dbReference type="AlphaFoldDB" id="A0A4Y1RK68"/>
<keyword evidence="2" id="KW-0808">Transferase</keyword>
<keyword evidence="2" id="KW-0418">Kinase</keyword>
<evidence type="ECO:0000313" key="2">
    <source>
        <dbReference type="EMBL" id="BBH04475.1"/>
    </source>
</evidence>
<dbReference type="EMBL" id="AP019302">
    <property type="protein sequence ID" value="BBH04475.1"/>
    <property type="molecule type" value="Genomic_DNA"/>
</dbReference>
<evidence type="ECO:0000256" key="1">
    <source>
        <dbReference type="SAM" id="Phobius"/>
    </source>
</evidence>
<keyword evidence="1" id="KW-0812">Transmembrane</keyword>
<dbReference type="GO" id="GO:0016301">
    <property type="term" value="F:kinase activity"/>
    <property type="evidence" value="ECO:0007669"/>
    <property type="project" value="UniProtKB-KW"/>
</dbReference>
<organism evidence="2">
    <name type="scientific">Prunus dulcis</name>
    <name type="common">Almond</name>
    <name type="synonym">Amygdalus dulcis</name>
    <dbReference type="NCBI Taxonomy" id="3755"/>
    <lineage>
        <taxon>Eukaryota</taxon>
        <taxon>Viridiplantae</taxon>
        <taxon>Streptophyta</taxon>
        <taxon>Embryophyta</taxon>
        <taxon>Tracheophyta</taxon>
        <taxon>Spermatophyta</taxon>
        <taxon>Magnoliopsida</taxon>
        <taxon>eudicotyledons</taxon>
        <taxon>Gunneridae</taxon>
        <taxon>Pentapetalae</taxon>
        <taxon>rosids</taxon>
        <taxon>fabids</taxon>
        <taxon>Rosales</taxon>
        <taxon>Rosaceae</taxon>
        <taxon>Amygdaloideae</taxon>
        <taxon>Amygdaleae</taxon>
        <taxon>Prunus</taxon>
    </lineage>
</organism>
<gene>
    <name evidence="2" type="ORF">Prudu_015625</name>
</gene>
<name>A0A4Y1RK68_PRUDU</name>